<accession>A0A927GCN9</accession>
<feature type="signal peptide" evidence="2">
    <location>
        <begin position="1"/>
        <end position="19"/>
    </location>
</feature>
<feature type="region of interest" description="Disordered" evidence="1">
    <location>
        <begin position="28"/>
        <end position="47"/>
    </location>
</feature>
<feature type="compositionally biased region" description="Polar residues" evidence="1">
    <location>
        <begin position="35"/>
        <end position="47"/>
    </location>
</feature>
<dbReference type="RefSeq" id="WP_191038307.1">
    <property type="nucleotide sequence ID" value="NZ_JACXAA010000002.1"/>
</dbReference>
<evidence type="ECO:0000256" key="1">
    <source>
        <dbReference type="SAM" id="MobiDB-lite"/>
    </source>
</evidence>
<dbReference type="EMBL" id="JACXAA010000002">
    <property type="protein sequence ID" value="MBD2752681.1"/>
    <property type="molecule type" value="Genomic_DNA"/>
</dbReference>
<feature type="chain" id="PRO_5037643004" description="Lipocalin-like domain-containing protein" evidence="2">
    <location>
        <begin position="20"/>
        <end position="190"/>
    </location>
</feature>
<dbReference type="AlphaFoldDB" id="A0A927GCN9"/>
<sequence length="190" mass="21014">MKRHFVALLALTLLSVACKKGEATVIDPTVETPGNVPSNPSTPSTGKTPAELVGKWSYGLFSPTNFWDYTGTYAGNAYEQALVFDIHEDGTYEEYVINSTTAYNCRTEAYTYFKGRIIVDASKHSFVITPSSGKYRGFYSCAPKSNIDRAAKSNELIQEQMNYQVENGKVAIKLSDAENPQGVRLKAITW</sequence>
<keyword evidence="2" id="KW-0732">Signal</keyword>
<keyword evidence="4" id="KW-1185">Reference proteome</keyword>
<evidence type="ECO:0000313" key="3">
    <source>
        <dbReference type="EMBL" id="MBD2752681.1"/>
    </source>
</evidence>
<organism evidence="3 4">
    <name type="scientific">Spirosoma validum</name>
    <dbReference type="NCBI Taxonomy" id="2771355"/>
    <lineage>
        <taxon>Bacteria</taxon>
        <taxon>Pseudomonadati</taxon>
        <taxon>Bacteroidota</taxon>
        <taxon>Cytophagia</taxon>
        <taxon>Cytophagales</taxon>
        <taxon>Cytophagaceae</taxon>
        <taxon>Spirosoma</taxon>
    </lineage>
</organism>
<name>A0A927GCN9_9BACT</name>
<proteinExistence type="predicted"/>
<comment type="caution">
    <text evidence="3">The sequence shown here is derived from an EMBL/GenBank/DDBJ whole genome shotgun (WGS) entry which is preliminary data.</text>
</comment>
<evidence type="ECO:0000313" key="4">
    <source>
        <dbReference type="Proteomes" id="UP000653797"/>
    </source>
</evidence>
<protein>
    <recommendedName>
        <fullName evidence="5">Lipocalin-like domain-containing protein</fullName>
    </recommendedName>
</protein>
<evidence type="ECO:0000256" key="2">
    <source>
        <dbReference type="SAM" id="SignalP"/>
    </source>
</evidence>
<reference evidence="3" key="1">
    <citation type="submission" date="2020-09" db="EMBL/GenBank/DDBJ databases">
        <authorList>
            <person name="Kim M.K."/>
        </authorList>
    </citation>
    <scope>NUCLEOTIDE SEQUENCE</scope>
    <source>
        <strain evidence="3">BT704</strain>
    </source>
</reference>
<gene>
    <name evidence="3" type="ORF">IC230_07265</name>
</gene>
<dbReference type="PROSITE" id="PS51257">
    <property type="entry name" value="PROKAR_LIPOPROTEIN"/>
    <property type="match status" value="1"/>
</dbReference>
<evidence type="ECO:0008006" key="5">
    <source>
        <dbReference type="Google" id="ProtNLM"/>
    </source>
</evidence>
<dbReference type="Proteomes" id="UP000653797">
    <property type="component" value="Unassembled WGS sequence"/>
</dbReference>